<dbReference type="PANTHER" id="PTHR43071">
    <property type="entry name" value="2-AMINO-4-HYDROXY-6-HYDROXYMETHYLDIHYDROPTERIDINE PYROPHOSPHOKINASE"/>
    <property type="match status" value="1"/>
</dbReference>
<dbReference type="PROSITE" id="PS00794">
    <property type="entry name" value="HPPK"/>
    <property type="match status" value="1"/>
</dbReference>
<dbReference type="InterPro" id="IPR000550">
    <property type="entry name" value="Hppk"/>
</dbReference>
<evidence type="ECO:0000256" key="6">
    <source>
        <dbReference type="ARBA" id="ARBA00022741"/>
    </source>
</evidence>
<evidence type="ECO:0000256" key="8">
    <source>
        <dbReference type="ARBA" id="ARBA00022840"/>
    </source>
</evidence>
<comment type="caution">
    <text evidence="14">The sequence shown here is derived from an EMBL/GenBank/DDBJ whole genome shotgun (WGS) entry which is preliminary data.</text>
</comment>
<comment type="pathway">
    <text evidence="1">Cofactor biosynthesis; tetrahydrofolate biosynthesis; 2-amino-4-hydroxy-6-hydroxymethyl-7,8-dihydropteridine diphosphate from 7,8-dihydroneopterin triphosphate: step 4/4.</text>
</comment>
<keyword evidence="7" id="KW-0418">Kinase</keyword>
<dbReference type="Pfam" id="PF01288">
    <property type="entry name" value="HPPK"/>
    <property type="match status" value="1"/>
</dbReference>
<dbReference type="RefSeq" id="WP_378477229.1">
    <property type="nucleotide sequence ID" value="NZ_JBHUIW010000006.1"/>
</dbReference>
<comment type="similarity">
    <text evidence="2">Belongs to the HPPK family.</text>
</comment>
<keyword evidence="6" id="KW-0547">Nucleotide-binding</keyword>
<evidence type="ECO:0000256" key="1">
    <source>
        <dbReference type="ARBA" id="ARBA00005051"/>
    </source>
</evidence>
<feature type="domain" description="7,8-dihydro-6-hydroxymethylpterin-pyrophosphokinase" evidence="13">
    <location>
        <begin position="90"/>
        <end position="101"/>
    </location>
</feature>
<organism evidence="14 15">
    <name type="scientific">Rhodoplanes azumiensis</name>
    <dbReference type="NCBI Taxonomy" id="1897628"/>
    <lineage>
        <taxon>Bacteria</taxon>
        <taxon>Pseudomonadati</taxon>
        <taxon>Pseudomonadota</taxon>
        <taxon>Alphaproteobacteria</taxon>
        <taxon>Hyphomicrobiales</taxon>
        <taxon>Nitrobacteraceae</taxon>
        <taxon>Rhodoplanes</taxon>
    </lineage>
</organism>
<dbReference type="EMBL" id="JBHUIW010000006">
    <property type="protein sequence ID" value="MFD2182048.1"/>
    <property type="molecule type" value="Genomic_DNA"/>
</dbReference>
<evidence type="ECO:0000256" key="7">
    <source>
        <dbReference type="ARBA" id="ARBA00022777"/>
    </source>
</evidence>
<evidence type="ECO:0000256" key="9">
    <source>
        <dbReference type="ARBA" id="ARBA00022909"/>
    </source>
</evidence>
<dbReference type="InterPro" id="IPR035907">
    <property type="entry name" value="Hppk_sf"/>
</dbReference>
<gene>
    <name evidence="14" type="primary">folK</name>
    <name evidence="14" type="ORF">ACFSOX_07780</name>
</gene>
<dbReference type="Proteomes" id="UP001597314">
    <property type="component" value="Unassembled WGS sequence"/>
</dbReference>
<evidence type="ECO:0000256" key="4">
    <source>
        <dbReference type="ARBA" id="ARBA00016218"/>
    </source>
</evidence>
<protein>
    <recommendedName>
        <fullName evidence="4">2-amino-4-hydroxy-6-hydroxymethyldihydropteridine pyrophosphokinase</fullName>
        <ecNumber evidence="3">2.7.6.3</ecNumber>
    </recommendedName>
    <alternativeName>
        <fullName evidence="11">6-hydroxymethyl-7,8-dihydropterin pyrophosphokinase</fullName>
    </alternativeName>
    <alternativeName>
        <fullName evidence="12">7,8-dihydro-6-hydroxymethylpterin-pyrophosphokinase</fullName>
    </alternativeName>
</protein>
<proteinExistence type="inferred from homology"/>
<evidence type="ECO:0000259" key="13">
    <source>
        <dbReference type="PROSITE" id="PS00794"/>
    </source>
</evidence>
<comment type="function">
    <text evidence="10">Catalyzes the transfer of pyrophosphate from adenosine triphosphate (ATP) to 6-hydroxymethyl-7,8-dihydropterin, an enzymatic step in folate biosynthesis pathway.</text>
</comment>
<keyword evidence="15" id="KW-1185">Reference proteome</keyword>
<evidence type="ECO:0000256" key="5">
    <source>
        <dbReference type="ARBA" id="ARBA00022679"/>
    </source>
</evidence>
<reference evidence="15" key="1">
    <citation type="journal article" date="2019" name="Int. J. Syst. Evol. Microbiol.">
        <title>The Global Catalogue of Microorganisms (GCM) 10K type strain sequencing project: providing services to taxonomists for standard genome sequencing and annotation.</title>
        <authorList>
            <consortium name="The Broad Institute Genomics Platform"/>
            <consortium name="The Broad Institute Genome Sequencing Center for Infectious Disease"/>
            <person name="Wu L."/>
            <person name="Ma J."/>
        </authorList>
    </citation>
    <scope>NUCLEOTIDE SEQUENCE [LARGE SCALE GENOMIC DNA]</scope>
    <source>
        <strain evidence="15">CGMCC 1.6774</strain>
    </source>
</reference>
<evidence type="ECO:0000313" key="14">
    <source>
        <dbReference type="EMBL" id="MFD2182048.1"/>
    </source>
</evidence>
<dbReference type="PANTHER" id="PTHR43071:SF1">
    <property type="entry name" value="2-AMINO-4-HYDROXY-6-HYDROXYMETHYLDIHYDROPTERIDINE PYROPHOSPHOKINASE"/>
    <property type="match status" value="1"/>
</dbReference>
<keyword evidence="8" id="KW-0067">ATP-binding</keyword>
<evidence type="ECO:0000256" key="3">
    <source>
        <dbReference type="ARBA" id="ARBA00013253"/>
    </source>
</evidence>
<evidence type="ECO:0000256" key="12">
    <source>
        <dbReference type="ARBA" id="ARBA00033413"/>
    </source>
</evidence>
<name>A0ABW5AGH9_9BRAD</name>
<dbReference type="NCBIfam" id="TIGR01498">
    <property type="entry name" value="folK"/>
    <property type="match status" value="1"/>
</dbReference>
<dbReference type="Gene3D" id="3.30.70.560">
    <property type="entry name" value="7,8-Dihydro-6-hydroxymethylpterin-pyrophosphokinase HPPK"/>
    <property type="match status" value="1"/>
</dbReference>
<keyword evidence="5 14" id="KW-0808">Transferase</keyword>
<evidence type="ECO:0000256" key="11">
    <source>
        <dbReference type="ARBA" id="ARBA00029766"/>
    </source>
</evidence>
<evidence type="ECO:0000313" key="15">
    <source>
        <dbReference type="Proteomes" id="UP001597314"/>
    </source>
</evidence>
<dbReference type="SUPFAM" id="SSF55083">
    <property type="entry name" value="6-hydroxymethyl-7,8-dihydropterin pyrophosphokinase, HPPK"/>
    <property type="match status" value="1"/>
</dbReference>
<dbReference type="EC" id="2.7.6.3" evidence="3"/>
<dbReference type="CDD" id="cd00483">
    <property type="entry name" value="HPPK"/>
    <property type="match status" value="1"/>
</dbReference>
<evidence type="ECO:0000256" key="2">
    <source>
        <dbReference type="ARBA" id="ARBA00005810"/>
    </source>
</evidence>
<accession>A0ABW5AGH9</accession>
<evidence type="ECO:0000256" key="10">
    <source>
        <dbReference type="ARBA" id="ARBA00029409"/>
    </source>
</evidence>
<keyword evidence="9" id="KW-0289">Folate biosynthesis</keyword>
<dbReference type="GO" id="GO:0003848">
    <property type="term" value="F:2-amino-4-hydroxy-6-hydroxymethyldihydropteridine diphosphokinase activity"/>
    <property type="evidence" value="ECO:0007669"/>
    <property type="project" value="UniProtKB-EC"/>
</dbReference>
<sequence length="172" mass="18368">MAEAVLSLGGNVGDVRATLARALEMLCEDGAVTLVARSSDYATPPWGDPDQPAFVNLCAIVATTLAPHDLLRRARAVETALGRDRGRERRWGPRPVDIDIVTYRDASGTDDAPGEVTLVTPDLALPHPRAAARAFVLVPLAEIAPDCLLGGTPVRDLVSRVDTRDITRLPSK</sequence>